<feature type="non-terminal residue" evidence="2">
    <location>
        <position position="1"/>
    </location>
</feature>
<organism evidence="2 3">
    <name type="scientific">Pelecanoides urinatrix</name>
    <name type="common">Common diving petrel</name>
    <name type="synonym">Procellaria urinatrix</name>
    <dbReference type="NCBI Taxonomy" id="37079"/>
    <lineage>
        <taxon>Eukaryota</taxon>
        <taxon>Metazoa</taxon>
        <taxon>Chordata</taxon>
        <taxon>Craniata</taxon>
        <taxon>Vertebrata</taxon>
        <taxon>Euteleostomi</taxon>
        <taxon>Archelosauria</taxon>
        <taxon>Archosauria</taxon>
        <taxon>Dinosauria</taxon>
        <taxon>Saurischia</taxon>
        <taxon>Theropoda</taxon>
        <taxon>Coelurosauria</taxon>
        <taxon>Aves</taxon>
        <taxon>Neognathae</taxon>
        <taxon>Neoaves</taxon>
        <taxon>Aequornithes</taxon>
        <taxon>Procellariiformes</taxon>
        <taxon>Procellariidae</taxon>
        <taxon>Pelecanoides</taxon>
    </lineage>
</organism>
<accession>A0A7L3C7I1</accession>
<dbReference type="AlphaFoldDB" id="A0A7L3C7I1"/>
<dbReference type="Gene3D" id="3.10.20.90">
    <property type="entry name" value="Phosphatidylinositol 3-kinase Catalytic Subunit, Chain A, domain 1"/>
    <property type="match status" value="1"/>
</dbReference>
<feature type="non-terminal residue" evidence="2">
    <location>
        <position position="130"/>
    </location>
</feature>
<dbReference type="Proteomes" id="UP000555367">
    <property type="component" value="Unassembled WGS sequence"/>
</dbReference>
<dbReference type="InterPro" id="IPR029071">
    <property type="entry name" value="Ubiquitin-like_domsf"/>
</dbReference>
<dbReference type="SMART" id="SM00213">
    <property type="entry name" value="UBQ"/>
    <property type="match status" value="1"/>
</dbReference>
<evidence type="ECO:0000313" key="3">
    <source>
        <dbReference type="Proteomes" id="UP000555367"/>
    </source>
</evidence>
<dbReference type="EMBL" id="VZTQ01009874">
    <property type="protein sequence ID" value="NXT39554.1"/>
    <property type="molecule type" value="Genomic_DNA"/>
</dbReference>
<reference evidence="2 3" key="1">
    <citation type="submission" date="2019-09" db="EMBL/GenBank/DDBJ databases">
        <title>Bird 10,000 Genomes (B10K) Project - Family phase.</title>
        <authorList>
            <person name="Zhang G."/>
        </authorList>
    </citation>
    <scope>NUCLEOTIDE SEQUENCE [LARGE SCALE GENOMIC DNA]</scope>
    <source>
        <strain evidence="2">B10K-DU-012-45</strain>
    </source>
</reference>
<dbReference type="InterPro" id="IPR000626">
    <property type="entry name" value="Ubiquitin-like_dom"/>
</dbReference>
<dbReference type="PRINTS" id="PR00348">
    <property type="entry name" value="UBIQUITIN"/>
</dbReference>
<dbReference type="InterPro" id="IPR019956">
    <property type="entry name" value="Ubiquitin_dom"/>
</dbReference>
<dbReference type="CDD" id="cd17039">
    <property type="entry name" value="Ubl_ubiquitin_like"/>
    <property type="match status" value="1"/>
</dbReference>
<proteinExistence type="predicted"/>
<dbReference type="SUPFAM" id="SSF54236">
    <property type="entry name" value="Ubiquitin-like"/>
    <property type="match status" value="1"/>
</dbReference>
<dbReference type="PROSITE" id="PS50053">
    <property type="entry name" value="UBIQUITIN_2"/>
    <property type="match status" value="1"/>
</dbReference>
<dbReference type="PANTHER" id="PTHR10666">
    <property type="entry name" value="UBIQUITIN"/>
    <property type="match status" value="1"/>
</dbReference>
<keyword evidence="3" id="KW-1185">Reference proteome</keyword>
<sequence>MAEQQPAAGSPGEFCVFIKTLHGRILTVRVSLDDTVRELKAKLKAQDPSLTPRLVRLIYSGQLMEDDLTLRHYNITPNCTLHIILMSKCRVARGRWVRICHTLVLTDNLVQQGWWSSTVVSVGAQLTAWW</sequence>
<evidence type="ECO:0000259" key="1">
    <source>
        <dbReference type="PROSITE" id="PS50053"/>
    </source>
</evidence>
<dbReference type="OrthoDB" id="9375148at2759"/>
<dbReference type="InterPro" id="IPR050158">
    <property type="entry name" value="Ubiquitin_ubiquitin-like"/>
</dbReference>
<name>A0A7L3C7I1_PELUR</name>
<gene>
    <name evidence="2" type="primary">Ubiq</name>
    <name evidence="2" type="ORF">PELURI_R16289</name>
</gene>
<evidence type="ECO:0000313" key="2">
    <source>
        <dbReference type="EMBL" id="NXT39554.1"/>
    </source>
</evidence>
<protein>
    <submittedName>
        <fullName evidence="2">UBIQ protein</fullName>
    </submittedName>
</protein>
<feature type="domain" description="Ubiquitin-like" evidence="1">
    <location>
        <begin position="14"/>
        <end position="85"/>
    </location>
</feature>
<dbReference type="Pfam" id="PF00240">
    <property type="entry name" value="ubiquitin"/>
    <property type="match status" value="1"/>
</dbReference>
<comment type="caution">
    <text evidence="2">The sequence shown here is derived from an EMBL/GenBank/DDBJ whole genome shotgun (WGS) entry which is preliminary data.</text>
</comment>